<dbReference type="InterPro" id="IPR053181">
    <property type="entry name" value="EcdB-like_regulator"/>
</dbReference>
<evidence type="ECO:0000259" key="3">
    <source>
        <dbReference type="PROSITE" id="PS50048"/>
    </source>
</evidence>
<dbReference type="PANTHER" id="PTHR47785:SF4">
    <property type="entry name" value="ZN(II)2CYS6 TRANSCRIPTION FACTOR (EUROFUNG)"/>
    <property type="match status" value="1"/>
</dbReference>
<dbReference type="SUPFAM" id="SSF57701">
    <property type="entry name" value="Zn2/Cys6 DNA-binding domain"/>
    <property type="match status" value="1"/>
</dbReference>
<organism evidence="4 5">
    <name type="scientific">Plectosphaerella plurivora</name>
    <dbReference type="NCBI Taxonomy" id="936078"/>
    <lineage>
        <taxon>Eukaryota</taxon>
        <taxon>Fungi</taxon>
        <taxon>Dikarya</taxon>
        <taxon>Ascomycota</taxon>
        <taxon>Pezizomycotina</taxon>
        <taxon>Sordariomycetes</taxon>
        <taxon>Hypocreomycetidae</taxon>
        <taxon>Glomerellales</taxon>
        <taxon>Plectosphaerellaceae</taxon>
        <taxon>Plectosphaerella</taxon>
    </lineage>
</organism>
<keyword evidence="5" id="KW-1185">Reference proteome</keyword>
<dbReference type="Pfam" id="PF00172">
    <property type="entry name" value="Zn_clus"/>
    <property type="match status" value="1"/>
</dbReference>
<dbReference type="GO" id="GO:0008270">
    <property type="term" value="F:zinc ion binding"/>
    <property type="evidence" value="ECO:0007669"/>
    <property type="project" value="InterPro"/>
</dbReference>
<reference evidence="4" key="1">
    <citation type="journal article" date="2021" name="Nat. Commun.">
        <title>Genetic determinants of endophytism in the Arabidopsis root mycobiome.</title>
        <authorList>
            <person name="Mesny F."/>
            <person name="Miyauchi S."/>
            <person name="Thiergart T."/>
            <person name="Pickel B."/>
            <person name="Atanasova L."/>
            <person name="Karlsson M."/>
            <person name="Huettel B."/>
            <person name="Barry K.W."/>
            <person name="Haridas S."/>
            <person name="Chen C."/>
            <person name="Bauer D."/>
            <person name="Andreopoulos W."/>
            <person name="Pangilinan J."/>
            <person name="LaButti K."/>
            <person name="Riley R."/>
            <person name="Lipzen A."/>
            <person name="Clum A."/>
            <person name="Drula E."/>
            <person name="Henrissat B."/>
            <person name="Kohler A."/>
            <person name="Grigoriev I.V."/>
            <person name="Martin F.M."/>
            <person name="Hacquard S."/>
        </authorList>
    </citation>
    <scope>NUCLEOTIDE SEQUENCE</scope>
    <source>
        <strain evidence="4">MPI-SDFR-AT-0117</strain>
    </source>
</reference>
<proteinExistence type="predicted"/>
<evidence type="ECO:0000256" key="2">
    <source>
        <dbReference type="SAM" id="MobiDB-lite"/>
    </source>
</evidence>
<dbReference type="Proteomes" id="UP000770015">
    <property type="component" value="Unassembled WGS sequence"/>
</dbReference>
<dbReference type="EMBL" id="JAGSXJ010000002">
    <property type="protein sequence ID" value="KAH6695538.1"/>
    <property type="molecule type" value="Genomic_DNA"/>
</dbReference>
<evidence type="ECO:0000313" key="4">
    <source>
        <dbReference type="EMBL" id="KAH6695538.1"/>
    </source>
</evidence>
<gene>
    <name evidence="4" type="ORF">F5X68DRAFT_266897</name>
</gene>
<dbReference type="PROSITE" id="PS50048">
    <property type="entry name" value="ZN2_CY6_FUNGAL_2"/>
    <property type="match status" value="1"/>
</dbReference>
<dbReference type="OrthoDB" id="10261408at2759"/>
<dbReference type="InterPro" id="IPR001138">
    <property type="entry name" value="Zn2Cys6_DnaBD"/>
</dbReference>
<dbReference type="Gene3D" id="4.10.240.10">
    <property type="entry name" value="Zn(2)-C6 fungal-type DNA-binding domain"/>
    <property type="match status" value="1"/>
</dbReference>
<feature type="compositionally biased region" description="Polar residues" evidence="2">
    <location>
        <begin position="91"/>
        <end position="102"/>
    </location>
</feature>
<dbReference type="CDD" id="cd12148">
    <property type="entry name" value="fungal_TF_MHR"/>
    <property type="match status" value="1"/>
</dbReference>
<feature type="region of interest" description="Disordered" evidence="2">
    <location>
        <begin position="88"/>
        <end position="128"/>
    </location>
</feature>
<protein>
    <recommendedName>
        <fullName evidence="3">Zn(2)-C6 fungal-type domain-containing protein</fullName>
    </recommendedName>
</protein>
<accession>A0A9P9AHJ8</accession>
<dbReference type="PROSITE" id="PS00463">
    <property type="entry name" value="ZN2_CY6_FUNGAL_1"/>
    <property type="match status" value="1"/>
</dbReference>
<feature type="domain" description="Zn(2)-C6 fungal-type" evidence="3">
    <location>
        <begin position="25"/>
        <end position="55"/>
    </location>
</feature>
<sequence length="678" mass="76699">MENPPDSNEFTSTRYFPSRRRVWQACTNCRNRKTRCDAAKPRCSLCTTMDTDCIYKDSQQPRIEHNTRIMLERIQALEDRIFSSGVVVQPAQAQTQDRTAQPRNDAEHDPSSFGGDQQNAMDEAPDGDTQIEIPISHTANGNHVLNWPIVRQLLRDSGILATPSQPLGDMPSTAATDIFFRSNDYKTNEVPPESWRLFQHHHSQGPPETPDRLRDCIHTYFEQVNVFFPLLSLDAMNALLDRKGPENQELGVPLVAEDYALLLLVLCLGQFVRSGGSTIHLPSEASSFSPQDEDPWAPHSRLWEKARLLLGFVSSKTTLEAAQCSMLASLYMGARGRVSDASQWAHATAVKCEALAKKYLMERRDSDAFPEAFRRLFWVAYIYEGDFVAEIPMPLPSGISRYEESVPYPTRAQPSTAHMGGTPGSEVTVPGTSTFDRTEELVPFQISTNAAIRRFLNRIQNVVYDSKDYRSRMTRANYANWLLRIAEDLWSHHSAIYRNLPDFLLKSQPAVPHFDQASSPDTPGIQAIPELANNPWNVLRLEGRYYAAQYIIHRPFIEYVLLNLDHFETHPCREDIQRRCRLCLQGCKGFINVFDRDPANSITSLFASGLVTFTMVIILRVASVCPPLQAAMPGEIEDVISTGKRNLKRFSGSVREFRWHMEVLDQLDLACQGLTTDV</sequence>
<keyword evidence="1" id="KW-0539">Nucleus</keyword>
<dbReference type="InterPro" id="IPR036864">
    <property type="entry name" value="Zn2-C6_fun-type_DNA-bd_sf"/>
</dbReference>
<dbReference type="PANTHER" id="PTHR47785">
    <property type="entry name" value="ZN(II)2CYS6 TRANSCRIPTION FACTOR (EUROFUNG)-RELATED-RELATED"/>
    <property type="match status" value="1"/>
</dbReference>
<comment type="caution">
    <text evidence="4">The sequence shown here is derived from an EMBL/GenBank/DDBJ whole genome shotgun (WGS) entry which is preliminary data.</text>
</comment>
<dbReference type="SMART" id="SM00066">
    <property type="entry name" value="GAL4"/>
    <property type="match status" value="1"/>
</dbReference>
<evidence type="ECO:0000256" key="1">
    <source>
        <dbReference type="ARBA" id="ARBA00023242"/>
    </source>
</evidence>
<dbReference type="GO" id="GO:0000981">
    <property type="term" value="F:DNA-binding transcription factor activity, RNA polymerase II-specific"/>
    <property type="evidence" value="ECO:0007669"/>
    <property type="project" value="InterPro"/>
</dbReference>
<evidence type="ECO:0000313" key="5">
    <source>
        <dbReference type="Proteomes" id="UP000770015"/>
    </source>
</evidence>
<dbReference type="CDD" id="cd00067">
    <property type="entry name" value="GAL4"/>
    <property type="match status" value="1"/>
</dbReference>
<dbReference type="AlphaFoldDB" id="A0A9P9AHJ8"/>
<name>A0A9P9AHJ8_9PEZI</name>